<sequence>MTDQPDGRRQIPPVLYLPCRPTIPGESPQVELRTLEDGRLALLAYTALDRLARCCGDHQPWTLMETGHLSTLREQARYDVVLLDQELPAEVRHTGGSL</sequence>
<dbReference type="Proteomes" id="UP000067689">
    <property type="component" value="Chromosome"/>
</dbReference>
<evidence type="ECO:0000313" key="2">
    <source>
        <dbReference type="Proteomes" id="UP000067689"/>
    </source>
</evidence>
<name>A0A0U4CE41_9ACTN</name>
<dbReference type="PATRIC" id="fig|2041.4.peg.3401"/>
<evidence type="ECO:0008006" key="3">
    <source>
        <dbReference type="Google" id="ProtNLM"/>
    </source>
</evidence>
<evidence type="ECO:0000313" key="1">
    <source>
        <dbReference type="EMBL" id="ALX06142.1"/>
    </source>
</evidence>
<keyword evidence="2" id="KW-1185">Reference proteome</keyword>
<gene>
    <name evidence="1" type="ORF">AERYTH_16275</name>
</gene>
<dbReference type="KEGG" id="aer:AERYTH_16275"/>
<dbReference type="OrthoDB" id="3256619at2"/>
<protein>
    <recommendedName>
        <fullName evidence="3">SseB protein N-terminal domain-containing protein</fullName>
    </recommendedName>
</protein>
<dbReference type="AlphaFoldDB" id="A0A0U4CE41"/>
<dbReference type="RefSeq" id="WP_067860796.1">
    <property type="nucleotide sequence ID" value="NZ_CP011502.1"/>
</dbReference>
<dbReference type="STRING" id="2041.AERYTH_16275"/>
<dbReference type="EMBL" id="CP011502">
    <property type="protein sequence ID" value="ALX06142.1"/>
    <property type="molecule type" value="Genomic_DNA"/>
</dbReference>
<dbReference type="NCBIfam" id="NF042914">
    <property type="entry name" value="SAV915_dom"/>
    <property type="match status" value="1"/>
</dbReference>
<proteinExistence type="predicted"/>
<accession>A0A0U4CE41</accession>
<reference evidence="1 2" key="1">
    <citation type="journal article" date="1991" name="Int. J. Syst. Bacteriol.">
        <title>Description of the erythromycin-producing bacterium Arthrobacter sp. strain NRRL B-3381 as Aeromicrobium erythreum gen. nov., sp. nov.</title>
        <authorList>
            <person name="Miller E.S."/>
            <person name="Woese C.R."/>
            <person name="Brenner S."/>
        </authorList>
    </citation>
    <scope>NUCLEOTIDE SEQUENCE [LARGE SCALE GENOMIC DNA]</scope>
    <source>
        <strain evidence="1 2">AR18</strain>
    </source>
</reference>
<dbReference type="InterPro" id="IPR049975">
    <property type="entry name" value="SAV_915-like_dom"/>
</dbReference>
<organism evidence="1 2">
    <name type="scientific">Aeromicrobium erythreum</name>
    <dbReference type="NCBI Taxonomy" id="2041"/>
    <lineage>
        <taxon>Bacteria</taxon>
        <taxon>Bacillati</taxon>
        <taxon>Actinomycetota</taxon>
        <taxon>Actinomycetes</taxon>
        <taxon>Propionibacteriales</taxon>
        <taxon>Nocardioidaceae</taxon>
        <taxon>Aeromicrobium</taxon>
    </lineage>
</organism>